<dbReference type="GO" id="GO:0003677">
    <property type="term" value="F:DNA binding"/>
    <property type="evidence" value="ECO:0007669"/>
    <property type="project" value="UniProtKB-KW"/>
</dbReference>
<dbReference type="GO" id="GO:0003700">
    <property type="term" value="F:DNA-binding transcription factor activity"/>
    <property type="evidence" value="ECO:0007669"/>
    <property type="project" value="InterPro"/>
</dbReference>
<dbReference type="Pfam" id="PF00392">
    <property type="entry name" value="GntR"/>
    <property type="match status" value="1"/>
</dbReference>
<keyword evidence="3" id="KW-0804">Transcription</keyword>
<evidence type="ECO:0000256" key="1">
    <source>
        <dbReference type="ARBA" id="ARBA00023015"/>
    </source>
</evidence>
<proteinExistence type="predicted"/>
<dbReference type="SUPFAM" id="SSF46785">
    <property type="entry name" value="Winged helix' DNA-binding domain"/>
    <property type="match status" value="1"/>
</dbReference>
<evidence type="ECO:0000256" key="3">
    <source>
        <dbReference type="ARBA" id="ARBA00023163"/>
    </source>
</evidence>
<dbReference type="PRINTS" id="PR00035">
    <property type="entry name" value="HTHGNTR"/>
</dbReference>
<dbReference type="InterPro" id="IPR000524">
    <property type="entry name" value="Tscrpt_reg_HTH_GntR"/>
</dbReference>
<evidence type="ECO:0000256" key="2">
    <source>
        <dbReference type="ARBA" id="ARBA00023125"/>
    </source>
</evidence>
<keyword evidence="1" id="KW-0805">Transcription regulation</keyword>
<feature type="domain" description="HTH gntR-type" evidence="4">
    <location>
        <begin position="24"/>
        <end position="96"/>
    </location>
</feature>
<keyword evidence="6" id="KW-1185">Reference proteome</keyword>
<dbReference type="InterPro" id="IPR036390">
    <property type="entry name" value="WH_DNA-bd_sf"/>
</dbReference>
<evidence type="ECO:0000313" key="5">
    <source>
        <dbReference type="EMBL" id="NYD58630.1"/>
    </source>
</evidence>
<dbReference type="Pfam" id="PF07729">
    <property type="entry name" value="FCD"/>
    <property type="match status" value="1"/>
</dbReference>
<keyword evidence="2" id="KW-0238">DNA-binding</keyword>
<dbReference type="InterPro" id="IPR036388">
    <property type="entry name" value="WH-like_DNA-bd_sf"/>
</dbReference>
<dbReference type="AlphaFoldDB" id="A0A7Y9JRL9"/>
<evidence type="ECO:0000259" key="4">
    <source>
        <dbReference type="PROSITE" id="PS50949"/>
    </source>
</evidence>
<dbReference type="RefSeq" id="WP_179616218.1">
    <property type="nucleotide sequence ID" value="NZ_CP059163.1"/>
</dbReference>
<gene>
    <name evidence="5" type="ORF">BKA08_002868</name>
</gene>
<dbReference type="PANTHER" id="PTHR43537">
    <property type="entry name" value="TRANSCRIPTIONAL REGULATOR, GNTR FAMILY"/>
    <property type="match status" value="1"/>
</dbReference>
<dbReference type="PANTHER" id="PTHR43537:SF5">
    <property type="entry name" value="UXU OPERON TRANSCRIPTIONAL REGULATOR"/>
    <property type="match status" value="1"/>
</dbReference>
<accession>A0A7Y9JRL9</accession>
<dbReference type="SMART" id="SM00895">
    <property type="entry name" value="FCD"/>
    <property type="match status" value="1"/>
</dbReference>
<name>A0A7Y9JRL9_9ACTN</name>
<reference evidence="5 6" key="1">
    <citation type="submission" date="2020-07" db="EMBL/GenBank/DDBJ databases">
        <title>Sequencing the genomes of 1000 actinobacteria strains.</title>
        <authorList>
            <person name="Klenk H.-P."/>
        </authorList>
    </citation>
    <scope>NUCLEOTIDE SEQUENCE [LARGE SCALE GENOMIC DNA]</scope>
    <source>
        <strain evidence="5 6">DSM 18965</strain>
    </source>
</reference>
<protein>
    <submittedName>
        <fullName evidence="5">GntR family transcriptional repressor for pyruvate dehydrogenase complex</fullName>
    </submittedName>
</protein>
<evidence type="ECO:0000313" key="6">
    <source>
        <dbReference type="Proteomes" id="UP000516957"/>
    </source>
</evidence>
<dbReference type="Gene3D" id="1.10.10.10">
    <property type="entry name" value="Winged helix-like DNA-binding domain superfamily/Winged helix DNA-binding domain"/>
    <property type="match status" value="1"/>
</dbReference>
<keyword evidence="5" id="KW-0670">Pyruvate</keyword>
<dbReference type="InterPro" id="IPR008920">
    <property type="entry name" value="TF_FadR/GntR_C"/>
</dbReference>
<dbReference type="Gene3D" id="1.20.120.530">
    <property type="entry name" value="GntR ligand-binding domain-like"/>
    <property type="match status" value="1"/>
</dbReference>
<dbReference type="SMART" id="SM00345">
    <property type="entry name" value="HTH_GNTR"/>
    <property type="match status" value="1"/>
</dbReference>
<dbReference type="SUPFAM" id="SSF48008">
    <property type="entry name" value="GntR ligand-binding domain-like"/>
    <property type="match status" value="1"/>
</dbReference>
<comment type="caution">
    <text evidence="5">The sequence shown here is derived from an EMBL/GenBank/DDBJ whole genome shotgun (WGS) entry which is preliminary data.</text>
</comment>
<dbReference type="PROSITE" id="PS50949">
    <property type="entry name" value="HTH_GNTR"/>
    <property type="match status" value="1"/>
</dbReference>
<dbReference type="InterPro" id="IPR011711">
    <property type="entry name" value="GntR_C"/>
</dbReference>
<dbReference type="Proteomes" id="UP000516957">
    <property type="component" value="Unassembled WGS sequence"/>
</dbReference>
<dbReference type="EMBL" id="JACCBE010000001">
    <property type="protein sequence ID" value="NYD58630.1"/>
    <property type="molecule type" value="Genomic_DNA"/>
</dbReference>
<sequence length="272" mass="29082">MSERASFENVPGSDQGSWQPIARSRSHELVVDQIEEQILAGTLRVGDRLPGERDLASHLQVSRAAVREAIRSLEAQGVVRSAVGSGKDSGTLVSAMPSEALTRLLRLHVALANFPMDDVVDARVMLERSSATLAAHNAAPANLHAMREALNGMDSPGVDQETFNDLDTAFHVAIAEASGNRLVADMTIALRDSMRRPILQALHALGPDWEGVADQLRADHRAIYAAIESGQGETAAELVDQHIRSARAALPIAGTAGAVHSPTPTHSRRPRS</sequence>
<organism evidence="5 6">
    <name type="scientific">Nocardioides marinisabuli</name>
    <dbReference type="NCBI Taxonomy" id="419476"/>
    <lineage>
        <taxon>Bacteria</taxon>
        <taxon>Bacillati</taxon>
        <taxon>Actinomycetota</taxon>
        <taxon>Actinomycetes</taxon>
        <taxon>Propionibacteriales</taxon>
        <taxon>Nocardioidaceae</taxon>
        <taxon>Nocardioides</taxon>
    </lineage>
</organism>
<dbReference type="CDD" id="cd07377">
    <property type="entry name" value="WHTH_GntR"/>
    <property type="match status" value="1"/>
</dbReference>